<comment type="caution">
    <text evidence="7">The sequence shown here is derived from an EMBL/GenBank/DDBJ whole genome shotgun (WGS) entry which is preliminary data.</text>
</comment>
<feature type="binding site" evidence="4">
    <location>
        <position position="91"/>
    </location>
    <ligand>
        <name>(6R)-10-formyltetrahydrofolate</name>
        <dbReference type="ChEBI" id="CHEBI:195366"/>
    </ligand>
</feature>
<feature type="domain" description="Formyl transferase N-terminal" evidence="6">
    <location>
        <begin position="29"/>
        <end position="208"/>
    </location>
</feature>
<evidence type="ECO:0000256" key="2">
    <source>
        <dbReference type="ARBA" id="ARBA00022679"/>
    </source>
</evidence>
<feature type="site" description="Raises pKa of active site His" evidence="4">
    <location>
        <position position="171"/>
    </location>
</feature>
<sequence length="229" mass="25003">MSNSPAIAEVSSLISPSPTPIADPQPPVKLGVMASGSGSNFEAIAQAIADRQLNAQVELLIYNNPGAKVVERTARWGVPSALFNHREFENREDLDRAIVQALQQAGVEWVIMAGWMRIVTPILICAFENRILNIHPSLLPSFKGNRAVEQALEAGVKITGCTVHLVVPEVDSGTIIMQAAVPVLPDDTVETLQNRIHLQEHQIYPPAIGFASQAFRKKLDSELPNLHRK</sequence>
<feature type="region of interest" description="Disordered" evidence="5">
    <location>
        <begin position="1"/>
        <end position="21"/>
    </location>
</feature>
<dbReference type="GO" id="GO:0006189">
    <property type="term" value="P:'de novo' IMP biosynthetic process"/>
    <property type="evidence" value="ECO:0007669"/>
    <property type="project" value="UniProtKB-UniRule"/>
</dbReference>
<evidence type="ECO:0000256" key="5">
    <source>
        <dbReference type="SAM" id="MobiDB-lite"/>
    </source>
</evidence>
<dbReference type="EC" id="2.1.2.2" evidence="4"/>
<feature type="binding site" evidence="4">
    <location>
        <begin position="116"/>
        <end position="119"/>
    </location>
    <ligand>
        <name>(6R)-10-formyltetrahydrofolate</name>
        <dbReference type="ChEBI" id="CHEBI:195366"/>
    </ligand>
</feature>
<dbReference type="UniPathway" id="UPA00074">
    <property type="reaction ID" value="UER00126"/>
</dbReference>
<name>A0A2T1DBY5_9CYAN</name>
<reference evidence="7 8" key="1">
    <citation type="submission" date="2018-02" db="EMBL/GenBank/DDBJ databases">
        <authorList>
            <person name="Cohen D.B."/>
            <person name="Kent A.D."/>
        </authorList>
    </citation>
    <scope>NUCLEOTIDE SEQUENCE [LARGE SCALE GENOMIC DNA]</scope>
    <source>
        <strain evidence="7 8">ULC007</strain>
    </source>
</reference>
<dbReference type="AlphaFoldDB" id="A0A2T1DBY5"/>
<evidence type="ECO:0000256" key="4">
    <source>
        <dbReference type="HAMAP-Rule" id="MF_01930"/>
    </source>
</evidence>
<dbReference type="InterPro" id="IPR002376">
    <property type="entry name" value="Formyl_transf_N"/>
</dbReference>
<dbReference type="PANTHER" id="PTHR43369:SF2">
    <property type="entry name" value="PHOSPHORIBOSYLGLYCINAMIDE FORMYLTRANSFERASE"/>
    <property type="match status" value="1"/>
</dbReference>
<keyword evidence="2 4" id="KW-0808">Transferase</keyword>
<dbReference type="Proteomes" id="UP000238634">
    <property type="component" value="Unassembled WGS sequence"/>
</dbReference>
<dbReference type="NCBIfam" id="TIGR00639">
    <property type="entry name" value="PurN"/>
    <property type="match status" value="1"/>
</dbReference>
<gene>
    <name evidence="4" type="primary">purN</name>
    <name evidence="7" type="ORF">C7B65_16980</name>
</gene>
<feature type="active site" description="Proton donor" evidence="4">
    <location>
        <position position="135"/>
    </location>
</feature>
<accession>A0A2T1DBY5</accession>
<dbReference type="SUPFAM" id="SSF53328">
    <property type="entry name" value="Formyltransferase"/>
    <property type="match status" value="1"/>
</dbReference>
<dbReference type="STRING" id="1920490.GCA_001895925_05176"/>
<evidence type="ECO:0000256" key="3">
    <source>
        <dbReference type="ARBA" id="ARBA00022755"/>
    </source>
</evidence>
<dbReference type="InterPro" id="IPR036477">
    <property type="entry name" value="Formyl_transf_N_sf"/>
</dbReference>
<evidence type="ECO:0000313" key="8">
    <source>
        <dbReference type="Proteomes" id="UP000238634"/>
    </source>
</evidence>
<dbReference type="GO" id="GO:0004644">
    <property type="term" value="F:phosphoribosylglycinamide formyltransferase activity"/>
    <property type="evidence" value="ECO:0007669"/>
    <property type="project" value="UniProtKB-UniRule"/>
</dbReference>
<evidence type="ECO:0000256" key="1">
    <source>
        <dbReference type="ARBA" id="ARBA00005054"/>
    </source>
</evidence>
<comment type="similarity">
    <text evidence="4">Belongs to the GART family.</text>
</comment>
<dbReference type="Gene3D" id="3.40.50.170">
    <property type="entry name" value="Formyl transferase, N-terminal domain"/>
    <property type="match status" value="1"/>
</dbReference>
<dbReference type="GO" id="GO:0005829">
    <property type="term" value="C:cytosol"/>
    <property type="evidence" value="ECO:0007669"/>
    <property type="project" value="TreeGrafter"/>
</dbReference>
<comment type="catalytic activity">
    <reaction evidence="4">
        <text>N(1)-(5-phospho-beta-D-ribosyl)glycinamide + (6R)-10-formyltetrahydrofolate = N(2)-formyl-N(1)-(5-phospho-beta-D-ribosyl)glycinamide + (6S)-5,6,7,8-tetrahydrofolate + H(+)</text>
        <dbReference type="Rhea" id="RHEA:15053"/>
        <dbReference type="ChEBI" id="CHEBI:15378"/>
        <dbReference type="ChEBI" id="CHEBI:57453"/>
        <dbReference type="ChEBI" id="CHEBI:143788"/>
        <dbReference type="ChEBI" id="CHEBI:147286"/>
        <dbReference type="ChEBI" id="CHEBI:195366"/>
        <dbReference type="EC" id="2.1.2.2"/>
    </reaction>
</comment>
<evidence type="ECO:0000313" key="7">
    <source>
        <dbReference type="EMBL" id="PSB18042.1"/>
    </source>
</evidence>
<keyword evidence="3 4" id="KW-0658">Purine biosynthesis</keyword>
<dbReference type="HAMAP" id="MF_01930">
    <property type="entry name" value="PurN"/>
    <property type="match status" value="1"/>
</dbReference>
<dbReference type="InterPro" id="IPR004607">
    <property type="entry name" value="GART"/>
</dbReference>
<dbReference type="EMBL" id="PVWG01000021">
    <property type="protein sequence ID" value="PSB18042.1"/>
    <property type="molecule type" value="Genomic_DNA"/>
</dbReference>
<reference evidence="7 8" key="2">
    <citation type="submission" date="2018-03" db="EMBL/GenBank/DDBJ databases">
        <title>The ancient ancestry and fast evolution of plastids.</title>
        <authorList>
            <person name="Moore K.R."/>
            <person name="Magnabosco C."/>
            <person name="Momper L."/>
            <person name="Gold D.A."/>
            <person name="Bosak T."/>
            <person name="Fournier G.P."/>
        </authorList>
    </citation>
    <scope>NUCLEOTIDE SEQUENCE [LARGE SCALE GENOMIC DNA]</scope>
    <source>
        <strain evidence="7 8">ULC007</strain>
    </source>
</reference>
<organism evidence="7 8">
    <name type="scientific">Phormidesmis priestleyi ULC007</name>
    <dbReference type="NCBI Taxonomy" id="1920490"/>
    <lineage>
        <taxon>Bacteria</taxon>
        <taxon>Bacillati</taxon>
        <taxon>Cyanobacteriota</taxon>
        <taxon>Cyanophyceae</taxon>
        <taxon>Leptolyngbyales</taxon>
        <taxon>Leptolyngbyaceae</taxon>
        <taxon>Phormidesmis</taxon>
    </lineage>
</organism>
<comment type="pathway">
    <text evidence="1 4">Purine metabolism; IMP biosynthesis via de novo pathway; N(2)-formyl-N(1)-(5-phospho-D-ribosyl)glycinamide from N(1)-(5-phospho-D-ribosyl)glycinamide (10-formyl THF route): step 1/1.</text>
</comment>
<dbReference type="RefSeq" id="WP_073073582.1">
    <property type="nucleotide sequence ID" value="NZ_MPPI01000023.1"/>
</dbReference>
<feature type="binding site" evidence="4">
    <location>
        <begin position="38"/>
        <end position="40"/>
    </location>
    <ligand>
        <name>N(1)-(5-phospho-beta-D-ribosyl)glycinamide</name>
        <dbReference type="ChEBI" id="CHEBI:143788"/>
    </ligand>
</feature>
<evidence type="ECO:0000259" key="6">
    <source>
        <dbReference type="Pfam" id="PF00551"/>
    </source>
</evidence>
<keyword evidence="8" id="KW-1185">Reference proteome</keyword>
<dbReference type="PANTHER" id="PTHR43369">
    <property type="entry name" value="PHOSPHORIBOSYLGLYCINAMIDE FORMYLTRANSFERASE"/>
    <property type="match status" value="1"/>
</dbReference>
<dbReference type="CDD" id="cd08645">
    <property type="entry name" value="FMT_core_GART"/>
    <property type="match status" value="1"/>
</dbReference>
<comment type="function">
    <text evidence="4">Catalyzes the transfer of a formyl group from 10-formyltetrahydrofolate to 5-phospho-ribosyl-glycinamide (GAR), producing 5-phospho-ribosyl-N-formylglycinamide (FGAR) and tetrahydrofolate.</text>
</comment>
<feature type="binding site" evidence="4">
    <location>
        <position position="133"/>
    </location>
    <ligand>
        <name>(6R)-10-formyltetrahydrofolate</name>
        <dbReference type="ChEBI" id="CHEBI:195366"/>
    </ligand>
</feature>
<protein>
    <recommendedName>
        <fullName evidence="4">Phosphoribosylglycinamide formyltransferase</fullName>
        <ecNumber evidence="4">2.1.2.2</ecNumber>
    </recommendedName>
    <alternativeName>
        <fullName evidence="4">5'-phosphoribosylglycinamide transformylase</fullName>
    </alternativeName>
    <alternativeName>
        <fullName evidence="4">GAR transformylase</fullName>
        <shortName evidence="4">GART</shortName>
    </alternativeName>
</protein>
<dbReference type="OrthoDB" id="9806170at2"/>
<dbReference type="Pfam" id="PF00551">
    <property type="entry name" value="Formyl_trans_N"/>
    <property type="match status" value="1"/>
</dbReference>
<proteinExistence type="inferred from homology"/>